<dbReference type="SUPFAM" id="SSF53187">
    <property type="entry name" value="Zn-dependent exopeptidases"/>
    <property type="match status" value="1"/>
</dbReference>
<dbReference type="InterPro" id="IPR011650">
    <property type="entry name" value="Peptidase_M20_dimer"/>
</dbReference>
<dbReference type="PANTHER" id="PTHR11014">
    <property type="entry name" value="PEPTIDASE M20 FAMILY MEMBER"/>
    <property type="match status" value="1"/>
</dbReference>
<dbReference type="InterPro" id="IPR017439">
    <property type="entry name" value="Amidohydrolase"/>
</dbReference>
<dbReference type="Pfam" id="PF07687">
    <property type="entry name" value="M20_dimer"/>
    <property type="match status" value="1"/>
</dbReference>
<dbReference type="AlphaFoldDB" id="C7NKN4"/>
<gene>
    <name evidence="2" type="ordered locus">Ksed_04470</name>
</gene>
<dbReference type="InterPro" id="IPR036264">
    <property type="entry name" value="Bact_exopeptidase_dim_dom"/>
</dbReference>
<dbReference type="HOGENOM" id="CLU_023257_0_1_11"/>
<dbReference type="Proteomes" id="UP000006666">
    <property type="component" value="Chromosome"/>
</dbReference>
<dbReference type="NCBIfam" id="TIGR01891">
    <property type="entry name" value="amidohydrolases"/>
    <property type="match status" value="1"/>
</dbReference>
<evidence type="ECO:0000313" key="2">
    <source>
        <dbReference type="EMBL" id="ACV05520.1"/>
    </source>
</evidence>
<dbReference type="InterPro" id="IPR002933">
    <property type="entry name" value="Peptidase_M20"/>
</dbReference>
<dbReference type="eggNOG" id="COG1473">
    <property type="taxonomic scope" value="Bacteria"/>
</dbReference>
<dbReference type="SUPFAM" id="SSF55031">
    <property type="entry name" value="Bacterial exopeptidase dimerisation domain"/>
    <property type="match status" value="1"/>
</dbReference>
<dbReference type="KEGG" id="kse:Ksed_04470"/>
<dbReference type="Pfam" id="PF01546">
    <property type="entry name" value="Peptidase_M20"/>
    <property type="match status" value="1"/>
</dbReference>
<dbReference type="GO" id="GO:0016787">
    <property type="term" value="F:hydrolase activity"/>
    <property type="evidence" value="ECO:0007669"/>
    <property type="project" value="UniProtKB-KW"/>
</dbReference>
<sequence>MAALPLADLAALREAWLSHLTAELTVARAVREEVHADPRLSGDEESTADLVADALEIPMQRIAGTGRIGRIGPQTGPAVMLRAEMDALPIEEATGAPFASTNGAMHACGHDVHMAALVAVVRAARGLDLPVGLVPLLQPREESAPHGGFDVVSSGLLDDHQVGVSVGAHVHADVPLGSVATGAGVVNAAADSFRLSFEGAGGHGAYPHHGNDVMAATATTALGLQDVVRKTVDPMHPVTLTVGHLSAGPPADNVLPETGLILGTLRTVNAEDRQRVQDAVRLHATRTAEAFGVTCEVVHTRGMPVLANDEALVGFTDRWLLESGIRAAEPMRSMGADDFSFYTDRMPGLMAFVGTRREGEAGTVGLHDARFLPPAEVVGTMARVMVSGYLAGAQLLSDG</sequence>
<dbReference type="EMBL" id="CP001686">
    <property type="protein sequence ID" value="ACV05520.1"/>
    <property type="molecule type" value="Genomic_DNA"/>
</dbReference>
<dbReference type="RefSeq" id="WP_012801938.1">
    <property type="nucleotide sequence ID" value="NC_013169.1"/>
</dbReference>
<accession>C7NKN4</accession>
<dbReference type="PANTHER" id="PTHR11014:SF63">
    <property type="entry name" value="METALLOPEPTIDASE, PUTATIVE (AFU_ORTHOLOGUE AFUA_6G09600)-RELATED"/>
    <property type="match status" value="1"/>
</dbReference>
<keyword evidence="3" id="KW-1185">Reference proteome</keyword>
<evidence type="ECO:0000313" key="3">
    <source>
        <dbReference type="Proteomes" id="UP000006666"/>
    </source>
</evidence>
<protein>
    <submittedName>
        <fullName evidence="2">Amidohydrolase</fullName>
    </submittedName>
</protein>
<feature type="domain" description="Peptidase M20 dimerisation" evidence="1">
    <location>
        <begin position="192"/>
        <end position="287"/>
    </location>
</feature>
<name>C7NKN4_KYTSD</name>
<evidence type="ECO:0000259" key="1">
    <source>
        <dbReference type="Pfam" id="PF07687"/>
    </source>
</evidence>
<proteinExistence type="predicted"/>
<dbReference type="Gene3D" id="3.40.630.10">
    <property type="entry name" value="Zn peptidases"/>
    <property type="match status" value="1"/>
</dbReference>
<organism evidence="2 3">
    <name type="scientific">Kytococcus sedentarius (strain ATCC 14392 / DSM 20547 / JCM 11482 / CCUG 33030 / NBRC 15357 / NCTC 11040 / CCM 314 / 541)</name>
    <name type="common">Micrococcus sedentarius</name>
    <dbReference type="NCBI Taxonomy" id="478801"/>
    <lineage>
        <taxon>Bacteria</taxon>
        <taxon>Bacillati</taxon>
        <taxon>Actinomycetota</taxon>
        <taxon>Actinomycetes</taxon>
        <taxon>Micrococcales</taxon>
        <taxon>Kytococcaceae</taxon>
        <taxon>Kytococcus</taxon>
    </lineage>
</organism>
<dbReference type="Gene3D" id="3.30.70.360">
    <property type="match status" value="1"/>
</dbReference>
<reference evidence="2 3" key="1">
    <citation type="journal article" date="2009" name="Stand. Genomic Sci.">
        <title>Complete genome sequence of Kytococcus sedentarius type strain (541).</title>
        <authorList>
            <person name="Sims D."/>
            <person name="Brettin T."/>
            <person name="Detter J.C."/>
            <person name="Han C."/>
            <person name="Lapidus A."/>
            <person name="Copeland A."/>
            <person name="Glavina Del Rio T."/>
            <person name="Nolan M."/>
            <person name="Chen F."/>
            <person name="Lucas S."/>
            <person name="Tice H."/>
            <person name="Cheng J.F."/>
            <person name="Bruce D."/>
            <person name="Goodwin L."/>
            <person name="Pitluck S."/>
            <person name="Ovchinnikova G."/>
            <person name="Pati A."/>
            <person name="Ivanova N."/>
            <person name="Mavrommatis K."/>
            <person name="Chen A."/>
            <person name="Palaniappan K."/>
            <person name="D'haeseleer P."/>
            <person name="Chain P."/>
            <person name="Bristow J."/>
            <person name="Eisen J.A."/>
            <person name="Markowitz V."/>
            <person name="Hugenholtz P."/>
            <person name="Schneider S."/>
            <person name="Goker M."/>
            <person name="Pukall R."/>
            <person name="Kyrpides N.C."/>
            <person name="Klenk H.P."/>
        </authorList>
    </citation>
    <scope>NUCLEOTIDE SEQUENCE [LARGE SCALE GENOMIC DNA]</scope>
    <source>
        <strain evidence="3">ATCC 14392 / DSM 20547 / JCM 11482 / CCUG 33030 / NBRC 15357 / NCTC 11040 / CCM 314 / 541</strain>
    </source>
</reference>